<keyword evidence="1" id="KW-0812">Transmembrane</keyword>
<evidence type="ECO:0000313" key="4">
    <source>
        <dbReference type="Proteomes" id="UP001597079"/>
    </source>
</evidence>
<accession>A0ABW4JHY7</accession>
<name>A0ABW4JHY7_9BACL</name>
<feature type="transmembrane region" description="Helical" evidence="1">
    <location>
        <begin position="12"/>
        <end position="30"/>
    </location>
</feature>
<sequence>MNRYRWVRNSKTIVLFVLVAGSLLLSYFLWSGNLEEGEEIGFVQAPSLPIAATPDIAKAVRPYAITISTSQGQTVVNPDSSDYTYWSNQLHTAHTYASQTVKTLPKQLEMCVTFEFGISISHSLGTNWLSNFGSTVNAWSGREIVLYKLPDDNACRVALIGDSSIMTMKTDLNVSQLLQHADSNVKREPYDVVGEGSSISYVPQHLTMKTATYRVRQPDSLPLIHTFFVNPQATTRIQENAHTLLWTDGTRAVQWDKQQQTLQYEDPNGEQLAIHKNPFLAVIDFIQEHGGGASNVIGFDAVGALTSDADAYTYAFMQYENGFPILSPDADYDIDFENERVENYQRPMWVMQQPIHQSTVNIIDVNELKQVMAGLDKHDPLQNFKIVLGYAATPEGTTSMLLQPVYLVTNSSGDSFVINAVDGTPMPGSDIA</sequence>
<protein>
    <submittedName>
        <fullName evidence="3">Two-component system activity regulator YycH</fullName>
    </submittedName>
</protein>
<keyword evidence="1" id="KW-0472">Membrane</keyword>
<dbReference type="Gene3D" id="3.30.310.160">
    <property type="entry name" value="YycH protein, domain 2"/>
    <property type="match status" value="1"/>
</dbReference>
<proteinExistence type="predicted"/>
<dbReference type="InterPro" id="IPR009996">
    <property type="entry name" value="YycH"/>
</dbReference>
<reference evidence="4" key="1">
    <citation type="journal article" date="2019" name="Int. J. Syst. Evol. Microbiol.">
        <title>The Global Catalogue of Microorganisms (GCM) 10K type strain sequencing project: providing services to taxonomists for standard genome sequencing and annotation.</title>
        <authorList>
            <consortium name="The Broad Institute Genomics Platform"/>
            <consortium name="The Broad Institute Genome Sequencing Center for Infectious Disease"/>
            <person name="Wu L."/>
            <person name="Ma J."/>
        </authorList>
    </citation>
    <scope>NUCLEOTIDE SEQUENCE [LARGE SCALE GENOMIC DNA]</scope>
    <source>
        <strain evidence="4">CGMCC 1.12286</strain>
    </source>
</reference>
<comment type="caution">
    <text evidence="3">The sequence shown here is derived from an EMBL/GenBank/DDBJ whole genome shotgun (WGS) entry which is preliminary data.</text>
</comment>
<dbReference type="EMBL" id="JBHUCX010000038">
    <property type="protein sequence ID" value="MFD1675972.1"/>
    <property type="molecule type" value="Genomic_DNA"/>
</dbReference>
<keyword evidence="1" id="KW-1133">Transmembrane helix</keyword>
<organism evidence="3 4">
    <name type="scientific">Alicyclobacillus fodiniaquatilis</name>
    <dbReference type="NCBI Taxonomy" id="1661150"/>
    <lineage>
        <taxon>Bacteria</taxon>
        <taxon>Bacillati</taxon>
        <taxon>Bacillota</taxon>
        <taxon>Bacilli</taxon>
        <taxon>Bacillales</taxon>
        <taxon>Alicyclobacillaceae</taxon>
        <taxon>Alicyclobacillus</taxon>
    </lineage>
</organism>
<evidence type="ECO:0000259" key="2">
    <source>
        <dbReference type="Pfam" id="PF07435"/>
    </source>
</evidence>
<feature type="domain" description="Regulatory protein YycH" evidence="2">
    <location>
        <begin position="9"/>
        <end position="396"/>
    </location>
</feature>
<gene>
    <name evidence="3" type="primary">yycH</name>
    <name evidence="3" type="ORF">ACFSB2_14805</name>
</gene>
<evidence type="ECO:0000313" key="3">
    <source>
        <dbReference type="EMBL" id="MFD1675972.1"/>
    </source>
</evidence>
<dbReference type="InterPro" id="IPR042274">
    <property type="entry name" value="YycH/YycI_2"/>
</dbReference>
<keyword evidence="4" id="KW-1185">Reference proteome</keyword>
<dbReference type="RefSeq" id="WP_377943865.1">
    <property type="nucleotide sequence ID" value="NZ_JBHUCX010000038.1"/>
</dbReference>
<dbReference type="Proteomes" id="UP001597079">
    <property type="component" value="Unassembled WGS sequence"/>
</dbReference>
<dbReference type="Pfam" id="PF07435">
    <property type="entry name" value="YycH"/>
    <property type="match status" value="1"/>
</dbReference>
<evidence type="ECO:0000256" key="1">
    <source>
        <dbReference type="SAM" id="Phobius"/>
    </source>
</evidence>